<accession>A0A4R7VVM8</accession>
<dbReference type="Proteomes" id="UP000294927">
    <property type="component" value="Unassembled WGS sequence"/>
</dbReference>
<evidence type="ECO:0000259" key="1">
    <source>
        <dbReference type="Pfam" id="PF21836"/>
    </source>
</evidence>
<evidence type="ECO:0000313" key="2">
    <source>
        <dbReference type="EMBL" id="TDV53932.1"/>
    </source>
</evidence>
<dbReference type="Pfam" id="PF21836">
    <property type="entry name" value="DUF6895"/>
    <property type="match status" value="1"/>
</dbReference>
<evidence type="ECO:0000313" key="3">
    <source>
        <dbReference type="Proteomes" id="UP000294927"/>
    </source>
</evidence>
<reference evidence="2 3" key="1">
    <citation type="submission" date="2019-03" db="EMBL/GenBank/DDBJ databases">
        <title>Genomic Encyclopedia of Archaeal and Bacterial Type Strains, Phase II (KMG-II): from individual species to whole genera.</title>
        <authorList>
            <person name="Goeker M."/>
        </authorList>
    </citation>
    <scope>NUCLEOTIDE SEQUENCE [LARGE SCALE GENOMIC DNA]</scope>
    <source>
        <strain evidence="2 3">DSM 45499</strain>
    </source>
</reference>
<dbReference type="EMBL" id="SOCP01000004">
    <property type="protein sequence ID" value="TDV53932.1"/>
    <property type="molecule type" value="Genomic_DNA"/>
</dbReference>
<dbReference type="OrthoDB" id="3685015at2"/>
<gene>
    <name evidence="2" type="ORF">CLV71_104400</name>
</gene>
<dbReference type="RefSeq" id="WP_133902945.1">
    <property type="nucleotide sequence ID" value="NZ_SOCP01000004.1"/>
</dbReference>
<sequence>MTDDTAMVHRTGMRAWEWVDTHRERFRPCPEEKADSTSTAWLKPVGELALVAGVLVREGVTGSRHAASARQLLDFAWHDLLEGGDLLDRCQRENAPAPGPAEIYASFHDRGYRHPRLEESLRVLVSGLRAPSVVEISPLRRLSVATAEHQLGMRSSDDLERLLRDTWLGRLPEPWLVDQVVAYTITHTVFYLTDWGTHPDRLPAEIAEYLQLWMPVWKRDCARRRLWDLLGEWLVVDACLPDPVLDTEHWRMLASVQTPEGALPDEGDLPVGDSQAVFDAAYHPTLVTAFAATLATSRALTAMLA</sequence>
<protein>
    <recommendedName>
        <fullName evidence="1">DUF6895 domain-containing protein</fullName>
    </recommendedName>
</protein>
<organism evidence="2 3">
    <name type="scientific">Actinophytocola oryzae</name>
    <dbReference type="NCBI Taxonomy" id="502181"/>
    <lineage>
        <taxon>Bacteria</taxon>
        <taxon>Bacillati</taxon>
        <taxon>Actinomycetota</taxon>
        <taxon>Actinomycetes</taxon>
        <taxon>Pseudonocardiales</taxon>
        <taxon>Pseudonocardiaceae</taxon>
    </lineage>
</organism>
<dbReference type="InterPro" id="IPR054190">
    <property type="entry name" value="DUF6895"/>
</dbReference>
<proteinExistence type="predicted"/>
<name>A0A4R7VVM8_9PSEU</name>
<comment type="caution">
    <text evidence="2">The sequence shown here is derived from an EMBL/GenBank/DDBJ whole genome shotgun (WGS) entry which is preliminary data.</text>
</comment>
<dbReference type="AlphaFoldDB" id="A0A4R7VVM8"/>
<keyword evidence="3" id="KW-1185">Reference proteome</keyword>
<feature type="domain" description="DUF6895" evidence="1">
    <location>
        <begin position="14"/>
        <end position="293"/>
    </location>
</feature>